<evidence type="ECO:0000259" key="3">
    <source>
        <dbReference type="PROSITE" id="PS01180"/>
    </source>
</evidence>
<feature type="domain" description="CUB" evidence="3">
    <location>
        <begin position="1"/>
        <end position="111"/>
    </location>
</feature>
<dbReference type="SMART" id="SM00042">
    <property type="entry name" value="CUB"/>
    <property type="match status" value="4"/>
</dbReference>
<dbReference type="GeneID" id="106807514"/>
<dbReference type="PANTHER" id="PTHR47537:SF6">
    <property type="entry name" value="CUB DOMAIN-CONTAINING PROTEIN"/>
    <property type="match status" value="1"/>
</dbReference>
<feature type="domain" description="CUB" evidence="3">
    <location>
        <begin position="127"/>
        <end position="247"/>
    </location>
</feature>
<organism evidence="4 5">
    <name type="scientific">Priapulus caudatus</name>
    <name type="common">Priapulid worm</name>
    <dbReference type="NCBI Taxonomy" id="37621"/>
    <lineage>
        <taxon>Eukaryota</taxon>
        <taxon>Metazoa</taxon>
        <taxon>Ecdysozoa</taxon>
        <taxon>Scalidophora</taxon>
        <taxon>Priapulida</taxon>
        <taxon>Priapulimorpha</taxon>
        <taxon>Priapulimorphida</taxon>
        <taxon>Priapulidae</taxon>
        <taxon>Priapulus</taxon>
    </lineage>
</organism>
<gene>
    <name evidence="5" type="primary">LOC106807514</name>
</gene>
<dbReference type="PANTHER" id="PTHR47537">
    <property type="entry name" value="CUBILIN"/>
    <property type="match status" value="1"/>
</dbReference>
<keyword evidence="1" id="KW-1015">Disulfide bond</keyword>
<reference evidence="5" key="1">
    <citation type="submission" date="2025-08" db="UniProtKB">
        <authorList>
            <consortium name="RefSeq"/>
        </authorList>
    </citation>
    <scope>IDENTIFICATION</scope>
</reference>
<dbReference type="RefSeq" id="XP_014665345.1">
    <property type="nucleotide sequence ID" value="XM_014809859.1"/>
</dbReference>
<dbReference type="InterPro" id="IPR035914">
    <property type="entry name" value="Sperma_CUB_dom_sf"/>
</dbReference>
<dbReference type="SUPFAM" id="SSF49854">
    <property type="entry name" value="Spermadhesin, CUB domain"/>
    <property type="match status" value="4"/>
</dbReference>
<comment type="caution">
    <text evidence="2">Lacks conserved residue(s) required for the propagation of feature annotation.</text>
</comment>
<feature type="domain" description="CUB" evidence="3">
    <location>
        <begin position="268"/>
        <end position="389"/>
    </location>
</feature>
<name>A0ABM1DZH4_PRICU</name>
<dbReference type="InterPro" id="IPR000859">
    <property type="entry name" value="CUB_dom"/>
</dbReference>
<keyword evidence="4" id="KW-1185">Reference proteome</keyword>
<dbReference type="CDD" id="cd00041">
    <property type="entry name" value="CUB"/>
    <property type="match status" value="4"/>
</dbReference>
<feature type="domain" description="CUB" evidence="3">
    <location>
        <begin position="412"/>
        <end position="545"/>
    </location>
</feature>
<accession>A0ABM1DZH4</accession>
<evidence type="ECO:0000256" key="1">
    <source>
        <dbReference type="ARBA" id="ARBA00023157"/>
    </source>
</evidence>
<sequence length="578" mass="65904">MSPYYPNNYQPQMQCLYKFIALPSERVKVDFDDFVLQGNPAERCHEDYVDIYAELQQPEIRLEDAETTISGRYCGRIAPRTRISLYNIIIVGFYSNDNVQERGFNASYHFMKDERYHVGEKAPGTICDQTITAAAYSEGQILSPTYPGAYPNNLHCTYSLEGNPLQRIQLIFDDFDLYYGGPHCPYDWLKVHDGRSTDAPLINTMLCGYKHRGKVIFSTKENLFLEFHSSKAPDSENLGFNIHFKFSSEFVSLNFLGLPEYHVRGTECDQRIPSRGISNGTIISPNYPRKYMPGRVCKYLVDGLNDDQNLEKVNLVFREFNIPRDAYGKCNDGYVAFYLNGDDTEGMPNHQWCGNYTFHPVISKGPRLLMVLHSGNSSGWGFKAQYSFLTDYGIPGTLCSQNDVTEGSPQQCCFTYSGKSQELTGAFVSPRHPHKYPSITDCIYNFVASPNQLIRIRFVKFDLASEDPPPGVYPHGTEYCQDDWVEIYQIWSDSPKDREMRVGRYCKSLTPGPWISEPGVSRLKVLFHSNKDHQAQGFSAVYTFVKGKAKVADSKTSAQALTYERETIETIELEIEDF</sequence>
<evidence type="ECO:0000256" key="2">
    <source>
        <dbReference type="PROSITE-ProRule" id="PRU00059"/>
    </source>
</evidence>
<dbReference type="Proteomes" id="UP000695022">
    <property type="component" value="Unplaced"/>
</dbReference>
<evidence type="ECO:0000313" key="5">
    <source>
        <dbReference type="RefSeq" id="XP_014665345.1"/>
    </source>
</evidence>
<dbReference type="Pfam" id="PF00431">
    <property type="entry name" value="CUB"/>
    <property type="match status" value="4"/>
</dbReference>
<protein>
    <submittedName>
        <fullName evidence="5">Tolloid-like protein 1</fullName>
    </submittedName>
</protein>
<dbReference type="Gene3D" id="2.60.120.290">
    <property type="entry name" value="Spermadhesin, CUB domain"/>
    <property type="match status" value="4"/>
</dbReference>
<dbReference type="PROSITE" id="PS01180">
    <property type="entry name" value="CUB"/>
    <property type="match status" value="4"/>
</dbReference>
<proteinExistence type="predicted"/>
<evidence type="ECO:0000313" key="4">
    <source>
        <dbReference type="Proteomes" id="UP000695022"/>
    </source>
</evidence>
<dbReference type="InterPro" id="IPR053207">
    <property type="entry name" value="Non-NMDA_GluR_Accessory"/>
</dbReference>